<protein>
    <submittedName>
        <fullName evidence="1">Uncharacterized protein</fullName>
    </submittedName>
</protein>
<dbReference type="EMBL" id="JBHSAP010000007">
    <property type="protein sequence ID" value="MFC4075652.1"/>
    <property type="molecule type" value="Genomic_DNA"/>
</dbReference>
<dbReference type="Proteomes" id="UP001595843">
    <property type="component" value="Unassembled WGS sequence"/>
</dbReference>
<name>A0ABV8JD26_9BACL</name>
<comment type="caution">
    <text evidence="1">The sequence shown here is derived from an EMBL/GenBank/DDBJ whole genome shotgun (WGS) entry which is preliminary data.</text>
</comment>
<sequence>MQFEIQLSYEEARQGDFLKGGAGGINAYDARLFPVALAKEGVPANASSAIPGMFPEW</sequence>
<evidence type="ECO:0000313" key="2">
    <source>
        <dbReference type="Proteomes" id="UP001595843"/>
    </source>
</evidence>
<accession>A0ABV8JD26</accession>
<gene>
    <name evidence="1" type="ORF">ACFOUO_02390</name>
</gene>
<keyword evidence="2" id="KW-1185">Reference proteome</keyword>
<proteinExistence type="predicted"/>
<reference evidence="2" key="1">
    <citation type="journal article" date="2019" name="Int. J. Syst. Evol. Microbiol.">
        <title>The Global Catalogue of Microorganisms (GCM) 10K type strain sequencing project: providing services to taxonomists for standard genome sequencing and annotation.</title>
        <authorList>
            <consortium name="The Broad Institute Genomics Platform"/>
            <consortium name="The Broad Institute Genome Sequencing Center for Infectious Disease"/>
            <person name="Wu L."/>
            <person name="Ma J."/>
        </authorList>
    </citation>
    <scope>NUCLEOTIDE SEQUENCE [LARGE SCALE GENOMIC DNA]</scope>
    <source>
        <strain evidence="2">IBRC-M 10813</strain>
    </source>
</reference>
<organism evidence="1 2">
    <name type="scientific">Salinithrix halophila</name>
    <dbReference type="NCBI Taxonomy" id="1485204"/>
    <lineage>
        <taxon>Bacteria</taxon>
        <taxon>Bacillati</taxon>
        <taxon>Bacillota</taxon>
        <taxon>Bacilli</taxon>
        <taxon>Bacillales</taxon>
        <taxon>Thermoactinomycetaceae</taxon>
        <taxon>Salinithrix</taxon>
    </lineage>
</organism>
<evidence type="ECO:0000313" key="1">
    <source>
        <dbReference type="EMBL" id="MFC4075652.1"/>
    </source>
</evidence>